<dbReference type="PROSITE" id="PS51689">
    <property type="entry name" value="SAM_RNA_A_N6_MT"/>
    <property type="match status" value="1"/>
</dbReference>
<dbReference type="SUPFAM" id="SSF53335">
    <property type="entry name" value="S-adenosyl-L-methionine-dependent methyltransferases"/>
    <property type="match status" value="1"/>
</dbReference>
<evidence type="ECO:0000313" key="9">
    <source>
        <dbReference type="EMBL" id="NCS91848.1"/>
    </source>
</evidence>
<dbReference type="PROSITE" id="PS01131">
    <property type="entry name" value="RRNA_A_DIMETH"/>
    <property type="match status" value="1"/>
</dbReference>
<dbReference type="Gene3D" id="3.40.50.150">
    <property type="entry name" value="Vaccinia Virus protein VP39"/>
    <property type="match status" value="1"/>
</dbReference>
<dbReference type="CDD" id="cd02440">
    <property type="entry name" value="AdoMet_MTases"/>
    <property type="match status" value="1"/>
</dbReference>
<dbReference type="EC" id="2.1.1.182" evidence="8"/>
<dbReference type="GO" id="GO:0052908">
    <property type="term" value="F:16S rRNA (adenine(1518)-N(6)/adenine(1519)-N(6))-dimethyltransferase activity"/>
    <property type="evidence" value="ECO:0007669"/>
    <property type="project" value="UniProtKB-EC"/>
</dbReference>
<keyword evidence="3 6" id="KW-0808">Transferase</keyword>
<gene>
    <name evidence="8" type="primary">rsmA</name>
    <name evidence="9" type="ORF">GW779_05550</name>
    <name evidence="8" type="ORF">GW910_03190</name>
</gene>
<feature type="domain" description="Ribosomal RNA adenine methylase transferase N-terminal" evidence="7">
    <location>
        <begin position="11"/>
        <end position="174"/>
    </location>
</feature>
<evidence type="ECO:0000256" key="5">
    <source>
        <dbReference type="ARBA" id="ARBA00022884"/>
    </source>
</evidence>
<evidence type="ECO:0000313" key="10">
    <source>
        <dbReference type="Proteomes" id="UP000768163"/>
    </source>
</evidence>
<keyword evidence="4 6" id="KW-0949">S-adenosyl-L-methionine</keyword>
<keyword evidence="1" id="KW-0698">rRNA processing</keyword>
<organism evidence="8 10">
    <name type="scientific">Candidatus Altarchaeum hamiconexum</name>
    <dbReference type="NCBI Taxonomy" id="1803513"/>
    <lineage>
        <taxon>Archaea</taxon>
        <taxon>Candidatus Altarchaeota</taxon>
        <taxon>Candidatus Altiarchaeia</taxon>
        <taxon>Candidatus Altarchaeales</taxon>
        <taxon>Candidatus Altarchaeaceae</taxon>
        <taxon>Candidatus Altarchaeum</taxon>
    </lineage>
</organism>
<dbReference type="Pfam" id="PF00398">
    <property type="entry name" value="RrnaAD"/>
    <property type="match status" value="1"/>
</dbReference>
<dbReference type="EMBL" id="JAACQH010000115">
    <property type="protein sequence ID" value="NCS91848.1"/>
    <property type="molecule type" value="Genomic_DNA"/>
</dbReference>
<evidence type="ECO:0000259" key="7">
    <source>
        <dbReference type="SMART" id="SM00650"/>
    </source>
</evidence>
<dbReference type="InterPro" id="IPR020598">
    <property type="entry name" value="rRNA_Ade_methylase_Trfase_N"/>
</dbReference>
<accession>A0A8J7YZ83</accession>
<evidence type="ECO:0000313" key="8">
    <source>
        <dbReference type="EMBL" id="NCN65065.1"/>
    </source>
</evidence>
<feature type="binding site" evidence="6">
    <location>
        <position position="31"/>
    </location>
    <ligand>
        <name>S-adenosyl-L-methionine</name>
        <dbReference type="ChEBI" id="CHEBI:59789"/>
    </ligand>
</feature>
<feature type="binding site" evidence="6">
    <location>
        <position position="91"/>
    </location>
    <ligand>
        <name>S-adenosyl-L-methionine</name>
        <dbReference type="ChEBI" id="CHEBI:59789"/>
    </ligand>
</feature>
<proteinExistence type="inferred from homology"/>
<keyword evidence="2 6" id="KW-0489">Methyltransferase</keyword>
<evidence type="ECO:0000256" key="2">
    <source>
        <dbReference type="ARBA" id="ARBA00022603"/>
    </source>
</evidence>
<name>A0A8J7YZ83_9ARCH</name>
<dbReference type="SMART" id="SM00650">
    <property type="entry name" value="rADc"/>
    <property type="match status" value="1"/>
</dbReference>
<dbReference type="InterPro" id="IPR001737">
    <property type="entry name" value="KsgA/Erm"/>
</dbReference>
<keyword evidence="5 6" id="KW-0694">RNA-binding</keyword>
<protein>
    <submittedName>
        <fullName evidence="8">Ribosomal RNA small subunit methyltransferase A</fullName>
        <ecNumber evidence="8">2.1.1.182</ecNumber>
    </submittedName>
</protein>
<dbReference type="InterPro" id="IPR011530">
    <property type="entry name" value="rRNA_adenine_dimethylase"/>
</dbReference>
<dbReference type="Proteomes" id="UP000768163">
    <property type="component" value="Unassembled WGS sequence"/>
</dbReference>
<evidence type="ECO:0000256" key="6">
    <source>
        <dbReference type="PROSITE-ProRule" id="PRU01026"/>
    </source>
</evidence>
<dbReference type="PANTHER" id="PTHR11727:SF7">
    <property type="entry name" value="DIMETHYLADENOSINE TRANSFERASE-RELATED"/>
    <property type="match status" value="1"/>
</dbReference>
<dbReference type="InterPro" id="IPR029063">
    <property type="entry name" value="SAM-dependent_MTases_sf"/>
</dbReference>
<sequence length="223" mass="25543">MNQNFMIDKNLIRKICDYADLKDDEIVLEIGAGAGNLTAELSKRCRNVIAIERDEQLVSFLIKRFKDANVSIIKGDAVRISFPEFNKITANLPYSISRKITEKILTHKFNTAILVYQKEFAEKLTAKPKAANYRAISVIVQASSEVEILDYIDRKVFFPVPDVNSVIVKVVQKFPAEENFINFVKGMFNRRNKILGNSGKRAYELTPDEIYDLWRTSENLLSK</sequence>
<feature type="binding site" evidence="6">
    <location>
        <position position="52"/>
    </location>
    <ligand>
        <name>S-adenosyl-L-methionine</name>
        <dbReference type="ChEBI" id="CHEBI:59789"/>
    </ligand>
</feature>
<dbReference type="EMBL" id="JAACVF010000079">
    <property type="protein sequence ID" value="NCN65065.1"/>
    <property type="molecule type" value="Genomic_DNA"/>
</dbReference>
<evidence type="ECO:0000256" key="3">
    <source>
        <dbReference type="ARBA" id="ARBA00022679"/>
    </source>
</evidence>
<dbReference type="NCBIfam" id="TIGR00755">
    <property type="entry name" value="ksgA"/>
    <property type="match status" value="1"/>
</dbReference>
<feature type="binding site" evidence="6">
    <location>
        <position position="76"/>
    </location>
    <ligand>
        <name>S-adenosyl-L-methionine</name>
        <dbReference type="ChEBI" id="CHEBI:59789"/>
    </ligand>
</feature>
<comment type="similarity">
    <text evidence="6">Belongs to the class I-like SAM-binding methyltransferase superfamily. rRNA adenine N(6)-methyltransferase family.</text>
</comment>
<feature type="binding site" evidence="6">
    <location>
        <position position="6"/>
    </location>
    <ligand>
        <name>S-adenosyl-L-methionine</name>
        <dbReference type="ChEBI" id="CHEBI:59789"/>
    </ligand>
</feature>
<dbReference type="PANTHER" id="PTHR11727">
    <property type="entry name" value="DIMETHYLADENOSINE TRANSFERASE"/>
    <property type="match status" value="1"/>
</dbReference>
<evidence type="ECO:0000256" key="4">
    <source>
        <dbReference type="ARBA" id="ARBA00022691"/>
    </source>
</evidence>
<reference evidence="8" key="1">
    <citation type="submission" date="2019-11" db="EMBL/GenBank/DDBJ databases">
        <title>Lipid analysis of CO2-rich subsurface aquifers suggests an autotrophy-based deep biosphere with lysolipids enriched in CPR bacteria.</title>
        <authorList>
            <person name="Probst A.J."/>
            <person name="Elling F.J."/>
            <person name="Castelle C.J."/>
            <person name="Zhu Q."/>
            <person name="Elvert M."/>
            <person name="Birarda G."/>
            <person name="Holman H.-Y."/>
            <person name="Lane K.R."/>
            <person name="Ladd B."/>
            <person name="Ryan M.C."/>
            <person name="Woyke T."/>
            <person name="Hinrichs K.-U."/>
            <person name="Banfield J.F."/>
        </authorList>
    </citation>
    <scope>NUCLEOTIDE SEQUENCE</scope>
    <source>
        <strain evidence="8">CG_2015-01_33_1645</strain>
        <strain evidence="9">CG_2015-04_33_537</strain>
    </source>
</reference>
<dbReference type="InterPro" id="IPR020596">
    <property type="entry name" value="rRNA_Ade_Mease_Trfase_CS"/>
</dbReference>
<dbReference type="Proteomes" id="UP000738826">
    <property type="component" value="Unassembled WGS sequence"/>
</dbReference>
<dbReference type="GO" id="GO:0003723">
    <property type="term" value="F:RNA binding"/>
    <property type="evidence" value="ECO:0007669"/>
    <property type="project" value="UniProtKB-UniRule"/>
</dbReference>
<dbReference type="AlphaFoldDB" id="A0A8J7YZ83"/>
<comment type="caution">
    <text evidence="8">The sequence shown here is derived from an EMBL/GenBank/DDBJ whole genome shotgun (WGS) entry which is preliminary data.</text>
</comment>
<evidence type="ECO:0000256" key="1">
    <source>
        <dbReference type="ARBA" id="ARBA00022552"/>
    </source>
</evidence>
<feature type="binding site" evidence="6">
    <location>
        <position position="4"/>
    </location>
    <ligand>
        <name>S-adenosyl-L-methionine</name>
        <dbReference type="ChEBI" id="CHEBI:59789"/>
    </ligand>
</feature>